<gene>
    <name evidence="1" type="ORF">QO010_001336</name>
</gene>
<evidence type="ECO:0000313" key="1">
    <source>
        <dbReference type="EMBL" id="MDQ0463565.1"/>
    </source>
</evidence>
<name>A0ABU0INK8_9CAUL</name>
<evidence type="ECO:0000313" key="2">
    <source>
        <dbReference type="Proteomes" id="UP001228905"/>
    </source>
</evidence>
<dbReference type="RefSeq" id="WP_307347589.1">
    <property type="nucleotide sequence ID" value="NZ_JAUSVS010000002.1"/>
</dbReference>
<organism evidence="1 2">
    <name type="scientific">Caulobacter ginsengisoli</name>
    <dbReference type="NCBI Taxonomy" id="400775"/>
    <lineage>
        <taxon>Bacteria</taxon>
        <taxon>Pseudomonadati</taxon>
        <taxon>Pseudomonadota</taxon>
        <taxon>Alphaproteobacteria</taxon>
        <taxon>Caulobacterales</taxon>
        <taxon>Caulobacteraceae</taxon>
        <taxon>Caulobacter</taxon>
    </lineage>
</organism>
<accession>A0ABU0INK8</accession>
<proteinExistence type="predicted"/>
<dbReference type="EMBL" id="JAUSVS010000002">
    <property type="protein sequence ID" value="MDQ0463565.1"/>
    <property type="molecule type" value="Genomic_DNA"/>
</dbReference>
<dbReference type="Proteomes" id="UP001228905">
    <property type="component" value="Unassembled WGS sequence"/>
</dbReference>
<keyword evidence="2" id="KW-1185">Reference proteome</keyword>
<comment type="caution">
    <text evidence="1">The sequence shown here is derived from an EMBL/GenBank/DDBJ whole genome shotgun (WGS) entry which is preliminary data.</text>
</comment>
<sequence length="344" mass="37310">MTTTTLVAPLAAQQASPGPFGGDVDQIMKFANMAGPMLPGPAGQALGMVNTLMDLFSGGGPSEAEIIIDAVQQAVKAAVKELEVFITAEKLDDLTADIDAAYHWLSISVDQVRAAGDEAEQVAYARRALGQDQLPSHVARLGRTLDRLTLFITPTDNVGLLKAQARAIRLMAHGAAALFTLEKLWIQFDAFLAQRGGPDPQGVDRRAAAHQDYVQFRHDVQSPAGYVRAFRTMVDQAVATRRTFIAFEEIHSAIMVFAGTRVTDNFTEQSDMIDTPIQDMIEASQHPGLSLEDAAELRKQEYIAAAISGFRRYEGLQAASDQMAAYEALIPGWDTAMADWKTVS</sequence>
<protein>
    <submittedName>
        <fullName evidence="1">Uncharacterized protein</fullName>
    </submittedName>
</protein>
<reference evidence="1 2" key="1">
    <citation type="submission" date="2023-07" db="EMBL/GenBank/DDBJ databases">
        <title>Genomic Encyclopedia of Type Strains, Phase IV (KMG-IV): sequencing the most valuable type-strain genomes for metagenomic binning, comparative biology and taxonomic classification.</title>
        <authorList>
            <person name="Goeker M."/>
        </authorList>
    </citation>
    <scope>NUCLEOTIDE SEQUENCE [LARGE SCALE GENOMIC DNA]</scope>
    <source>
        <strain evidence="1 2">DSM 18695</strain>
    </source>
</reference>